<keyword evidence="6" id="KW-0804">Transcription</keyword>
<dbReference type="InterPro" id="IPR007412">
    <property type="entry name" value="FlgM"/>
</dbReference>
<keyword evidence="10" id="KW-0969">Cilium</keyword>
<keyword evidence="4" id="KW-1005">Bacterial flagellum biogenesis</keyword>
<dbReference type="Proteomes" id="UP000734218">
    <property type="component" value="Unassembled WGS sequence"/>
</dbReference>
<accession>A0ABX0XPW4</accession>
<keyword evidence="11" id="KW-1185">Reference proteome</keyword>
<dbReference type="Pfam" id="PF04316">
    <property type="entry name" value="FlgM"/>
    <property type="match status" value="1"/>
</dbReference>
<evidence type="ECO:0000256" key="3">
    <source>
        <dbReference type="ARBA" id="ARBA00022491"/>
    </source>
</evidence>
<evidence type="ECO:0000256" key="2">
    <source>
        <dbReference type="ARBA" id="ARBA00017823"/>
    </source>
</evidence>
<comment type="similarity">
    <text evidence="1">Belongs to the FlgM family.</text>
</comment>
<comment type="caution">
    <text evidence="10">The sequence shown here is derived from an EMBL/GenBank/DDBJ whole genome shotgun (WGS) entry which is preliminary data.</text>
</comment>
<organism evidence="10 11">
    <name type="scientific">Sphingomonas jejuensis</name>
    <dbReference type="NCBI Taxonomy" id="904715"/>
    <lineage>
        <taxon>Bacteria</taxon>
        <taxon>Pseudomonadati</taxon>
        <taxon>Pseudomonadota</taxon>
        <taxon>Alphaproteobacteria</taxon>
        <taxon>Sphingomonadales</taxon>
        <taxon>Sphingomonadaceae</taxon>
        <taxon>Sphingomonas</taxon>
    </lineage>
</organism>
<dbReference type="InterPro" id="IPR031316">
    <property type="entry name" value="FlgM_C"/>
</dbReference>
<evidence type="ECO:0000259" key="9">
    <source>
        <dbReference type="Pfam" id="PF04316"/>
    </source>
</evidence>
<reference evidence="10 11" key="1">
    <citation type="submission" date="2020-03" db="EMBL/GenBank/DDBJ databases">
        <title>Genomic Encyclopedia of Type Strains, Phase IV (KMG-IV): sequencing the most valuable type-strain genomes for metagenomic binning, comparative biology and taxonomic classification.</title>
        <authorList>
            <person name="Goeker M."/>
        </authorList>
    </citation>
    <scope>NUCLEOTIDE SEQUENCE [LARGE SCALE GENOMIC DNA]</scope>
    <source>
        <strain evidence="10 11">DSM 27651</strain>
    </source>
</reference>
<evidence type="ECO:0000256" key="1">
    <source>
        <dbReference type="ARBA" id="ARBA00005322"/>
    </source>
</evidence>
<dbReference type="EMBL" id="JAATJE010000002">
    <property type="protein sequence ID" value="NJC34757.1"/>
    <property type="molecule type" value="Genomic_DNA"/>
</dbReference>
<keyword evidence="5" id="KW-0805">Transcription regulation</keyword>
<evidence type="ECO:0000313" key="10">
    <source>
        <dbReference type="EMBL" id="NJC34757.1"/>
    </source>
</evidence>
<dbReference type="SUPFAM" id="SSF101498">
    <property type="entry name" value="Anti-sigma factor FlgM"/>
    <property type="match status" value="1"/>
</dbReference>
<evidence type="ECO:0000256" key="7">
    <source>
        <dbReference type="ARBA" id="ARBA00024739"/>
    </source>
</evidence>
<dbReference type="NCBIfam" id="TIGR03824">
    <property type="entry name" value="FlgM_jcvi"/>
    <property type="match status" value="1"/>
</dbReference>
<sequence length="102" mass="10964">MVDPISLRSGFAVERRSSVKDAVDAVAAAAQPKSATTQSQVAATGARALAREMSVKPPVDHERVQQIKRAIAEGRFPIVPARIADRLIAAQMEWVRSDEQAG</sequence>
<evidence type="ECO:0000313" key="11">
    <source>
        <dbReference type="Proteomes" id="UP000734218"/>
    </source>
</evidence>
<keyword evidence="3" id="KW-0678">Repressor</keyword>
<evidence type="ECO:0000256" key="6">
    <source>
        <dbReference type="ARBA" id="ARBA00023163"/>
    </source>
</evidence>
<proteinExistence type="inferred from homology"/>
<dbReference type="RefSeq" id="WP_167955029.1">
    <property type="nucleotide sequence ID" value="NZ_JAATJE010000002.1"/>
</dbReference>
<evidence type="ECO:0000256" key="5">
    <source>
        <dbReference type="ARBA" id="ARBA00023015"/>
    </source>
</evidence>
<gene>
    <name evidence="10" type="ORF">GGR88_002271</name>
</gene>
<feature type="domain" description="Anti-sigma-28 factor FlgM C-terminal" evidence="9">
    <location>
        <begin position="47"/>
        <end position="88"/>
    </location>
</feature>
<protein>
    <recommendedName>
        <fullName evidence="2">Negative regulator of flagellin synthesis</fullName>
    </recommendedName>
    <alternativeName>
        <fullName evidence="8">Anti-sigma-28 factor</fullName>
    </alternativeName>
</protein>
<comment type="function">
    <text evidence="7">Responsible for the coupling of flagellin expression to flagellar assembly by preventing expression of the flagellin genes when a component of the middle class of proteins is defective. It negatively regulates flagellar genes by inhibiting the activity of FliA by directly binding to FliA.</text>
</comment>
<keyword evidence="10" id="KW-0966">Cell projection</keyword>
<evidence type="ECO:0000256" key="4">
    <source>
        <dbReference type="ARBA" id="ARBA00022795"/>
    </source>
</evidence>
<evidence type="ECO:0000256" key="8">
    <source>
        <dbReference type="ARBA" id="ARBA00030117"/>
    </source>
</evidence>
<name>A0ABX0XPW4_9SPHN</name>
<dbReference type="InterPro" id="IPR035890">
    <property type="entry name" value="Anti-sigma-28_factor_FlgM_sf"/>
</dbReference>
<keyword evidence="10" id="KW-0282">Flagellum</keyword>